<protein>
    <recommendedName>
        <fullName evidence="5">Cytochrome P450 20A1</fullName>
    </recommendedName>
</protein>
<dbReference type="GO" id="GO:0016705">
    <property type="term" value="F:oxidoreductase activity, acting on paired donors, with incorporation or reduction of molecular oxygen"/>
    <property type="evidence" value="ECO:0007669"/>
    <property type="project" value="InterPro"/>
</dbReference>
<dbReference type="Gene3D" id="1.10.630.10">
    <property type="entry name" value="Cytochrome P450"/>
    <property type="match status" value="1"/>
</dbReference>
<dbReference type="STRING" id="400727.A0A2T7PCL0"/>
<dbReference type="GO" id="GO:0004497">
    <property type="term" value="F:monooxygenase activity"/>
    <property type="evidence" value="ECO:0007669"/>
    <property type="project" value="InterPro"/>
</dbReference>
<comment type="caution">
    <text evidence="3">The sequence shown here is derived from an EMBL/GenBank/DDBJ whole genome shotgun (WGS) entry which is preliminary data.</text>
</comment>
<dbReference type="InterPro" id="IPR001128">
    <property type="entry name" value="Cyt_P450"/>
</dbReference>
<evidence type="ECO:0000256" key="1">
    <source>
        <dbReference type="ARBA" id="ARBA00010617"/>
    </source>
</evidence>
<reference evidence="3 4" key="1">
    <citation type="submission" date="2018-04" db="EMBL/GenBank/DDBJ databases">
        <title>The genome of golden apple snail Pomacea canaliculata provides insight into stress tolerance and invasive adaptation.</title>
        <authorList>
            <person name="Liu C."/>
            <person name="Liu B."/>
            <person name="Ren Y."/>
            <person name="Zhang Y."/>
            <person name="Wang H."/>
            <person name="Li S."/>
            <person name="Jiang F."/>
            <person name="Yin L."/>
            <person name="Zhang G."/>
            <person name="Qian W."/>
            <person name="Fan W."/>
        </authorList>
    </citation>
    <scope>NUCLEOTIDE SEQUENCE [LARGE SCALE GENOMIC DNA]</scope>
    <source>
        <strain evidence="3">SZHN2017</strain>
        <tissue evidence="3">Muscle</tissue>
    </source>
</reference>
<dbReference type="PANTHER" id="PTHR24280:SF4">
    <property type="entry name" value="CYTOCHROME P450 20A1"/>
    <property type="match status" value="1"/>
</dbReference>
<evidence type="ECO:0008006" key="5">
    <source>
        <dbReference type="Google" id="ProtNLM"/>
    </source>
</evidence>
<dbReference type="SUPFAM" id="SSF48264">
    <property type="entry name" value="Cytochrome P450"/>
    <property type="match status" value="1"/>
</dbReference>
<sequence length="451" mass="50889">MISYILQTSRKVTTVPGLEPSNKDDGNLSDITRAGSLHMFLIDLHKQFGPIASFWMGEQLVVSIASPELFKQQMSVFDRPGDLFQIIAPLCGPTSIQFLNGAEGRGRRQLYDKSFLHENLHVYTEGLQKISKEMVTKWGSLVKEEHIPLQQYMKAFATKVVLQCTLGAFFLDDKEVFNFKQHFDKAWSELEHRLQDPSIPPEDSPRGKAFREALKGLQGIIKKALQHREKNRLASKESLIVDHILSVHKDEDAQTSDCLSYLVYGIPAAGSLLTWCLYFLASHPTIQDKLKQELSGAGDFSPKSLEKLRYLRQVLEETFRCAVIVPWAARYQDFDSELGGHKISKRTPVVHALGVVLQDDNLWPLPNKFDPDRFSVENGKDRPTLAFAPFGFAGKRLCPAKDFVYLEAAVLVASLVSKFKVSLVEGQVVNPVYGLVTKPEDEIWVTVQKRN</sequence>
<feature type="binding site" description="axial binding residue" evidence="2">
    <location>
        <position position="398"/>
    </location>
    <ligand>
        <name>heme</name>
        <dbReference type="ChEBI" id="CHEBI:30413"/>
    </ligand>
    <ligandPart>
        <name>Fe</name>
        <dbReference type="ChEBI" id="CHEBI:18248"/>
    </ligandPart>
</feature>
<dbReference type="GO" id="GO:0005506">
    <property type="term" value="F:iron ion binding"/>
    <property type="evidence" value="ECO:0007669"/>
    <property type="project" value="InterPro"/>
</dbReference>
<comment type="cofactor">
    <cofactor evidence="2">
        <name>heme</name>
        <dbReference type="ChEBI" id="CHEBI:30413"/>
    </cofactor>
</comment>
<dbReference type="PANTHER" id="PTHR24280">
    <property type="entry name" value="CYTOCHROME P450 20A1"/>
    <property type="match status" value="1"/>
</dbReference>
<evidence type="ECO:0000313" key="4">
    <source>
        <dbReference type="Proteomes" id="UP000245119"/>
    </source>
</evidence>
<evidence type="ECO:0000256" key="2">
    <source>
        <dbReference type="PIRSR" id="PIRSR602401-1"/>
    </source>
</evidence>
<accession>A0A2T7PCL0</accession>
<proteinExistence type="inferred from homology"/>
<dbReference type="OrthoDB" id="1470350at2759"/>
<dbReference type="GO" id="GO:0016020">
    <property type="term" value="C:membrane"/>
    <property type="evidence" value="ECO:0007669"/>
    <property type="project" value="TreeGrafter"/>
</dbReference>
<keyword evidence="4" id="KW-1185">Reference proteome</keyword>
<gene>
    <name evidence="3" type="ORF">C0Q70_10436</name>
</gene>
<dbReference type="PRINTS" id="PR00463">
    <property type="entry name" value="EP450I"/>
</dbReference>
<dbReference type="Proteomes" id="UP000245119">
    <property type="component" value="Linkage Group LG5"/>
</dbReference>
<dbReference type="EMBL" id="PZQS01000005">
    <property type="protein sequence ID" value="PVD31158.1"/>
    <property type="molecule type" value="Genomic_DNA"/>
</dbReference>
<name>A0A2T7PCL0_POMCA</name>
<dbReference type="InterPro" id="IPR052666">
    <property type="entry name" value="CYP450_20A1-like"/>
</dbReference>
<dbReference type="InterPro" id="IPR036396">
    <property type="entry name" value="Cyt_P450_sf"/>
</dbReference>
<evidence type="ECO:0000313" key="3">
    <source>
        <dbReference type="EMBL" id="PVD31158.1"/>
    </source>
</evidence>
<organism evidence="3 4">
    <name type="scientific">Pomacea canaliculata</name>
    <name type="common">Golden apple snail</name>
    <dbReference type="NCBI Taxonomy" id="400727"/>
    <lineage>
        <taxon>Eukaryota</taxon>
        <taxon>Metazoa</taxon>
        <taxon>Spiralia</taxon>
        <taxon>Lophotrochozoa</taxon>
        <taxon>Mollusca</taxon>
        <taxon>Gastropoda</taxon>
        <taxon>Caenogastropoda</taxon>
        <taxon>Architaenioglossa</taxon>
        <taxon>Ampullarioidea</taxon>
        <taxon>Ampullariidae</taxon>
        <taxon>Pomacea</taxon>
    </lineage>
</organism>
<keyword evidence="2" id="KW-0479">Metal-binding</keyword>
<dbReference type="Pfam" id="PF00067">
    <property type="entry name" value="p450"/>
    <property type="match status" value="1"/>
</dbReference>
<comment type="similarity">
    <text evidence="1">Belongs to the cytochrome P450 family.</text>
</comment>
<keyword evidence="2" id="KW-0408">Iron</keyword>
<dbReference type="InterPro" id="IPR002401">
    <property type="entry name" value="Cyt_P450_E_grp-I"/>
</dbReference>
<dbReference type="AlphaFoldDB" id="A0A2T7PCL0"/>
<keyword evidence="2" id="KW-0349">Heme</keyword>
<dbReference type="GO" id="GO:0020037">
    <property type="term" value="F:heme binding"/>
    <property type="evidence" value="ECO:0007669"/>
    <property type="project" value="InterPro"/>
</dbReference>